<dbReference type="InterPro" id="IPR036397">
    <property type="entry name" value="RNaseH_sf"/>
</dbReference>
<dbReference type="EMBL" id="DS268411">
    <property type="protein sequence ID" value="EFP03271.1"/>
    <property type="molecule type" value="Genomic_DNA"/>
</dbReference>
<dbReference type="CDD" id="cd06145">
    <property type="entry name" value="REX1_like"/>
    <property type="match status" value="1"/>
</dbReference>
<feature type="domain" description="Exonuclease" evidence="4">
    <location>
        <begin position="142"/>
        <end position="296"/>
    </location>
</feature>
<sequence length="296" mass="33917">MSPQKWHDTFSQLLIPEEILKENGYLFFESEISTRAQFNKSNKWSAFMFMPDTDPTRKCTRCSRLFNRKSTFAYPKLCQYHPLKSEDVNGIKHHLCCFKRVGTSKGCQSHPFHVHSQPSENVLEKFVMTPKPVSSRDYRSNKVFGLDVEMVHTENGLEAGRISLVDCQGRILIDEFIKPEGRIVHLNTQFSGIEMNHLDDAKSLKQIHKLMFQFINQSSIIVGHGLSNDFKALQLVHLKVIDTGLIVTTENGKMMSLKRLAKKLLDVDIQERVGGHDSIEDAMTCLKIAEKLVNMY</sequence>
<keyword evidence="2" id="KW-0378">Hydrolase</keyword>
<evidence type="ECO:0000256" key="2">
    <source>
        <dbReference type="ARBA" id="ARBA00022801"/>
    </source>
</evidence>
<dbReference type="SMART" id="SM00479">
    <property type="entry name" value="EXOIII"/>
    <property type="match status" value="1"/>
</dbReference>
<organism evidence="7">
    <name type="scientific">Caenorhabditis remanei</name>
    <name type="common">Caenorhabditis vulgaris</name>
    <dbReference type="NCBI Taxonomy" id="31234"/>
    <lineage>
        <taxon>Eukaryota</taxon>
        <taxon>Metazoa</taxon>
        <taxon>Ecdysozoa</taxon>
        <taxon>Nematoda</taxon>
        <taxon>Chromadorea</taxon>
        <taxon>Rhabditida</taxon>
        <taxon>Rhabditina</taxon>
        <taxon>Rhabditomorpha</taxon>
        <taxon>Rhabditoidea</taxon>
        <taxon>Rhabditidae</taxon>
        <taxon>Peloderinae</taxon>
        <taxon>Caenorhabditis</taxon>
    </lineage>
</organism>
<keyword evidence="1" id="KW-0540">Nuclease</keyword>
<dbReference type="InParanoid" id="E3LMW6"/>
<evidence type="ECO:0000256" key="3">
    <source>
        <dbReference type="ARBA" id="ARBA00022839"/>
    </source>
</evidence>
<dbReference type="SUPFAM" id="SSF53098">
    <property type="entry name" value="Ribonuclease H-like"/>
    <property type="match status" value="1"/>
</dbReference>
<evidence type="ECO:0000313" key="8">
    <source>
        <dbReference type="Proteomes" id="UP000483820"/>
    </source>
</evidence>
<dbReference type="Proteomes" id="UP000008281">
    <property type="component" value="Unassembled WGS sequence"/>
</dbReference>
<dbReference type="PANTHER" id="PTHR12801:SF153">
    <property type="entry name" value="EXONUCLEASE DOMAIN-CONTAINING PROTEIN"/>
    <property type="match status" value="1"/>
</dbReference>
<evidence type="ECO:0000313" key="6">
    <source>
        <dbReference type="EMBL" id="KAF1770026.1"/>
    </source>
</evidence>
<dbReference type="OrthoDB" id="206335at2759"/>
<evidence type="ECO:0000313" key="7">
    <source>
        <dbReference type="Proteomes" id="UP000008281"/>
    </source>
</evidence>
<dbReference type="CTD" id="9817870"/>
<dbReference type="PANTHER" id="PTHR12801">
    <property type="entry name" value="RNA EXONUCLEASE REXO1 / RECO3 FAMILY MEMBER-RELATED"/>
    <property type="match status" value="1"/>
</dbReference>
<dbReference type="OMA" id="DANPMEG"/>
<dbReference type="HOGENOM" id="CLU_022453_5_0_1"/>
<evidence type="ECO:0000256" key="1">
    <source>
        <dbReference type="ARBA" id="ARBA00022722"/>
    </source>
</evidence>
<evidence type="ECO:0000313" key="5">
    <source>
        <dbReference type="EMBL" id="EFP03271.1"/>
    </source>
</evidence>
<keyword evidence="3" id="KW-0269">Exonuclease</keyword>
<dbReference type="Proteomes" id="UP000483820">
    <property type="component" value="Chromosome I"/>
</dbReference>
<dbReference type="Gene3D" id="3.30.420.10">
    <property type="entry name" value="Ribonuclease H-like superfamily/Ribonuclease H"/>
    <property type="match status" value="1"/>
</dbReference>
<accession>E3LMW6</accession>
<dbReference type="InterPro" id="IPR034922">
    <property type="entry name" value="REX1-like_exo"/>
</dbReference>
<dbReference type="GO" id="GO:0003676">
    <property type="term" value="F:nucleic acid binding"/>
    <property type="evidence" value="ECO:0007669"/>
    <property type="project" value="InterPro"/>
</dbReference>
<dbReference type="GO" id="GO:0005634">
    <property type="term" value="C:nucleus"/>
    <property type="evidence" value="ECO:0007669"/>
    <property type="project" value="TreeGrafter"/>
</dbReference>
<proteinExistence type="predicted"/>
<keyword evidence="7" id="KW-1185">Reference proteome</keyword>
<dbReference type="STRING" id="31234.E3LMW6"/>
<evidence type="ECO:0000259" key="4">
    <source>
        <dbReference type="SMART" id="SM00479"/>
    </source>
</evidence>
<dbReference type="RefSeq" id="XP_003115136.1">
    <property type="nucleotide sequence ID" value="XM_003115088.1"/>
</dbReference>
<dbReference type="GeneID" id="9817870"/>
<dbReference type="KEGG" id="crq:GCK72_001843"/>
<dbReference type="EMBL" id="WUAV01000001">
    <property type="protein sequence ID" value="KAF1770026.1"/>
    <property type="molecule type" value="Genomic_DNA"/>
</dbReference>
<dbReference type="InterPro" id="IPR013520">
    <property type="entry name" value="Ribonucl_H"/>
</dbReference>
<name>E3LMW6_CAERE</name>
<dbReference type="Pfam" id="PF00929">
    <property type="entry name" value="RNase_T"/>
    <property type="match status" value="1"/>
</dbReference>
<dbReference type="InterPro" id="IPR047021">
    <property type="entry name" value="REXO1/3/4-like"/>
</dbReference>
<reference evidence="6 8" key="2">
    <citation type="submission" date="2019-12" db="EMBL/GenBank/DDBJ databases">
        <title>Chromosome-level assembly of the Caenorhabditis remanei genome.</title>
        <authorList>
            <person name="Teterina A.A."/>
            <person name="Willis J.H."/>
            <person name="Phillips P.C."/>
        </authorList>
    </citation>
    <scope>NUCLEOTIDE SEQUENCE [LARGE SCALE GENOMIC DNA]</scope>
    <source>
        <strain evidence="6 8">PX506</strain>
        <tissue evidence="6">Whole organism</tissue>
    </source>
</reference>
<dbReference type="InterPro" id="IPR012337">
    <property type="entry name" value="RNaseH-like_sf"/>
</dbReference>
<protein>
    <recommendedName>
        <fullName evidence="4">Exonuclease domain-containing protein</fullName>
    </recommendedName>
</protein>
<reference evidence="5" key="1">
    <citation type="submission" date="2007-07" db="EMBL/GenBank/DDBJ databases">
        <title>PCAP assembly of the Caenorhabditis remanei genome.</title>
        <authorList>
            <consortium name="The Caenorhabditis remanei Sequencing Consortium"/>
            <person name="Wilson R.K."/>
        </authorList>
    </citation>
    <scope>NUCLEOTIDE SEQUENCE [LARGE SCALE GENOMIC DNA]</scope>
    <source>
        <strain evidence="5">PB4641</strain>
    </source>
</reference>
<gene>
    <name evidence="5" type="ORF">CRE_28512</name>
    <name evidence="6" type="ORF">GCK72_001843</name>
</gene>
<dbReference type="GO" id="GO:0004527">
    <property type="term" value="F:exonuclease activity"/>
    <property type="evidence" value="ECO:0007669"/>
    <property type="project" value="UniProtKB-KW"/>
</dbReference>
<dbReference type="AlphaFoldDB" id="E3LMW6"/>
<dbReference type="eggNOG" id="KOG2248">
    <property type="taxonomic scope" value="Eukaryota"/>
</dbReference>